<protein>
    <submittedName>
        <fullName evidence="2">Uncharacterized protein</fullName>
    </submittedName>
</protein>
<reference evidence="2" key="1">
    <citation type="submission" date="2013-12" db="EMBL/GenBank/DDBJ databases">
        <authorList>
            <person name="Genoscope - CEA"/>
        </authorList>
    </citation>
    <scope>NUCLEOTIDE SEQUENCE</scope>
    <source>
        <strain evidence="2">CBS 1993</strain>
    </source>
</reference>
<feature type="compositionally biased region" description="Low complexity" evidence="1">
    <location>
        <begin position="502"/>
        <end position="519"/>
    </location>
</feature>
<dbReference type="GO" id="GO:0005737">
    <property type="term" value="C:cytoplasm"/>
    <property type="evidence" value="ECO:0007669"/>
    <property type="project" value="InterPro"/>
</dbReference>
<feature type="compositionally biased region" description="Polar residues" evidence="1">
    <location>
        <begin position="520"/>
        <end position="552"/>
    </location>
</feature>
<dbReference type="STRING" id="1382522.W6MSS2"/>
<dbReference type="GO" id="GO:0019888">
    <property type="term" value="F:protein phosphatase regulator activity"/>
    <property type="evidence" value="ECO:0007669"/>
    <property type="project" value="InterPro"/>
</dbReference>
<dbReference type="EMBL" id="HG793130">
    <property type="protein sequence ID" value="CDK29418.1"/>
    <property type="molecule type" value="Genomic_DNA"/>
</dbReference>
<dbReference type="Proteomes" id="UP000019384">
    <property type="component" value="Unassembled WGS sequence"/>
</dbReference>
<proteinExistence type="predicted"/>
<feature type="region of interest" description="Disordered" evidence="1">
    <location>
        <begin position="483"/>
        <end position="616"/>
    </location>
</feature>
<feature type="compositionally biased region" description="Low complexity" evidence="1">
    <location>
        <begin position="715"/>
        <end position="735"/>
    </location>
</feature>
<evidence type="ECO:0000313" key="3">
    <source>
        <dbReference type="Proteomes" id="UP000019384"/>
    </source>
</evidence>
<feature type="compositionally biased region" description="Low complexity" evidence="1">
    <location>
        <begin position="573"/>
        <end position="594"/>
    </location>
</feature>
<feature type="compositionally biased region" description="Polar residues" evidence="1">
    <location>
        <begin position="489"/>
        <end position="501"/>
    </location>
</feature>
<sequence length="999" mass="110060">MSNYVAAAAAAASSPGVTNSVHLDSLDARIVQYQYGLLKLSRYVEKIRELRDICREKGPETVFPIPTYPMLLSGSIFNLSDNIFRRSEILINGGKFNPAQSVDPPTNTNSVNYDIMENATNYDTTKLIIPESKRSFESLRLFEHLIINAHQIYSKKLQQALQERTACRVPDSAGYPQTFDWAEISDLLQPVELAVIPSFIYETTPENSNDAEAVRQSMRDSDLKVLKAVTESVDVSLATLRDYLSIMCTCKTKEVLLKAPHASYMMHRGFAILLRLADLYAVLRRIGKRVYLFNYHHFQNYVRLDDGLRHALAVVTAYFNQPKKNNVLLASVTKLTRQGAYAMVRSDSTLAIAKQGIEACALITAMNESLKNLAIRWTDLNKKNFNLPNKAQMRDRLRVQTAELKRQSSLISPDGGTARRLEAMYIDPEKNKQEMERQSKLQKEREDAAKEDRQMKEAEERENVIQRKEMIALKAEERERYLREELSRTSSPLNGTPSNNLSRRSSIRSSSSGSSRSSSLVTAPSQPETIKRSNGSLTRSASQRFSPTTKTSGLARRHSVSLHPVPAEPEELSTSSSVRSLSPSHSSSASSASSTGNIFTSPTALRRQNPANINGEGAKSAVAGAMTAFPKTNIIRETKQPSLQARMAAASVPAAQKATNGKPLSAQQRLQRHIMNSTLRGEMTTKPIVDVPRVLYTPSARAGIVNGSRTSSLQGSLGRTAGSSGSSRTSSLASGRDSVSPINSLKSASAAELRHAQPQQNRSRSGSIQSVQSIQEESMVQSAFPSPTSSAPAVVVSSPLVERTRSNSASKRPAGNITKIEENTPNIFLVKKEGQHVPNTSSPGSSILIRSRAGSIASSLRTDTTAENEHTLTESNHTTPVKKVRFLGVPEYSEAEDAPSPQKKKMWAKAPPVFRFNTQKTVVDNTRKKERLFTAQEGLAFRKNTHTDEWGGFNRNKAKQPAVEANGKVSMMSLVTETATPTPTIPVPKGKLTQLFKRR</sequence>
<dbReference type="OrthoDB" id="4087202at2759"/>
<name>W6MSS2_9ASCO</name>
<organism evidence="2 3">
    <name type="scientific">Kuraishia capsulata CBS 1993</name>
    <dbReference type="NCBI Taxonomy" id="1382522"/>
    <lineage>
        <taxon>Eukaryota</taxon>
        <taxon>Fungi</taxon>
        <taxon>Dikarya</taxon>
        <taxon>Ascomycota</taxon>
        <taxon>Saccharomycotina</taxon>
        <taxon>Pichiomycetes</taxon>
        <taxon>Pichiales</taxon>
        <taxon>Pichiaceae</taxon>
        <taxon>Kuraishia</taxon>
    </lineage>
</organism>
<dbReference type="CDD" id="cd22249">
    <property type="entry name" value="UDM1_RNF168_RNF169-like"/>
    <property type="match status" value="1"/>
</dbReference>
<feature type="region of interest" description="Disordered" evidence="1">
    <location>
        <begin position="705"/>
        <end position="819"/>
    </location>
</feature>
<evidence type="ECO:0000313" key="2">
    <source>
        <dbReference type="EMBL" id="CDK29418.1"/>
    </source>
</evidence>
<reference evidence="2" key="2">
    <citation type="submission" date="2014-02" db="EMBL/GenBank/DDBJ databases">
        <title>Complete DNA sequence of /Kuraishia capsulata/ illustrates novel genomic features among budding yeasts (/Saccharomycotina/).</title>
        <authorList>
            <person name="Morales L."/>
            <person name="Noel B."/>
            <person name="Porcel B."/>
            <person name="Marcet-Houben M."/>
            <person name="Hullo M-F."/>
            <person name="Sacerdot C."/>
            <person name="Tekaia F."/>
            <person name="Leh-Louis V."/>
            <person name="Despons L."/>
            <person name="Khanna V."/>
            <person name="Aury J-M."/>
            <person name="Barbe V."/>
            <person name="Couloux A."/>
            <person name="Labadie K."/>
            <person name="Pelletier E."/>
            <person name="Souciet J-L."/>
            <person name="Boekhout T."/>
            <person name="Gabaldon T."/>
            <person name="Wincker P."/>
            <person name="Dujon B."/>
        </authorList>
    </citation>
    <scope>NUCLEOTIDE SEQUENCE</scope>
    <source>
        <strain evidence="2">CBS 1993</strain>
    </source>
</reference>
<gene>
    <name evidence="2" type="ORF">KUCA_T00005406001</name>
</gene>
<feature type="compositionally biased region" description="Low complexity" evidence="1">
    <location>
        <begin position="762"/>
        <end position="799"/>
    </location>
</feature>
<accession>W6MSS2</accession>
<dbReference type="InterPro" id="IPR026241">
    <property type="entry name" value="GIP4"/>
</dbReference>
<keyword evidence="3" id="KW-1185">Reference proteome</keyword>
<dbReference type="HOGENOM" id="CLU_319841_0_0_1"/>
<dbReference type="RefSeq" id="XP_022461404.1">
    <property type="nucleotide sequence ID" value="XM_022600599.1"/>
</dbReference>
<dbReference type="GO" id="GO:0008157">
    <property type="term" value="F:protein phosphatase 1 binding"/>
    <property type="evidence" value="ECO:0007669"/>
    <property type="project" value="InterPro"/>
</dbReference>
<dbReference type="PRINTS" id="PR02082">
    <property type="entry name" value="GLC7IP4"/>
</dbReference>
<feature type="region of interest" description="Disordered" evidence="1">
    <location>
        <begin position="424"/>
        <end position="462"/>
    </location>
</feature>
<evidence type="ECO:0000256" key="1">
    <source>
        <dbReference type="SAM" id="MobiDB-lite"/>
    </source>
</evidence>
<dbReference type="AlphaFoldDB" id="W6MSS2"/>
<dbReference type="GeneID" id="34522792"/>